<evidence type="ECO:0000313" key="8">
    <source>
        <dbReference type="EMBL" id="EUC40639.1"/>
    </source>
</evidence>
<dbReference type="GO" id="GO:0000297">
    <property type="term" value="F:spermine transmembrane transporter activity"/>
    <property type="evidence" value="ECO:0007669"/>
    <property type="project" value="TreeGrafter"/>
</dbReference>
<dbReference type="RefSeq" id="XP_007692840.1">
    <property type="nucleotide sequence ID" value="XM_007694650.1"/>
</dbReference>
<dbReference type="PROSITE" id="PS50850">
    <property type="entry name" value="MFS"/>
    <property type="match status" value="1"/>
</dbReference>
<dbReference type="Proteomes" id="UP000054032">
    <property type="component" value="Unassembled WGS sequence"/>
</dbReference>
<dbReference type="FunFam" id="1.20.1250.20:FF:000082">
    <property type="entry name" value="MFS multidrug transporter, putative"/>
    <property type="match status" value="1"/>
</dbReference>
<feature type="transmembrane region" description="Helical" evidence="6">
    <location>
        <begin position="131"/>
        <end position="155"/>
    </location>
</feature>
<dbReference type="EMBL" id="KI964149">
    <property type="protein sequence ID" value="EUC40639.1"/>
    <property type="molecule type" value="Genomic_DNA"/>
</dbReference>
<feature type="transmembrane region" description="Helical" evidence="6">
    <location>
        <begin position="262"/>
        <end position="281"/>
    </location>
</feature>
<dbReference type="InterPro" id="IPR020846">
    <property type="entry name" value="MFS_dom"/>
</dbReference>
<keyword evidence="4 6" id="KW-1133">Transmembrane helix</keyword>
<feature type="transmembrane region" description="Helical" evidence="6">
    <location>
        <begin position="434"/>
        <end position="457"/>
    </location>
</feature>
<feature type="transmembrane region" description="Helical" evidence="6">
    <location>
        <begin position="367"/>
        <end position="395"/>
    </location>
</feature>
<feature type="transmembrane region" description="Helical" evidence="6">
    <location>
        <begin position="47"/>
        <end position="67"/>
    </location>
</feature>
<dbReference type="Pfam" id="PF07690">
    <property type="entry name" value="MFS_1"/>
    <property type="match status" value="1"/>
</dbReference>
<dbReference type="GeneID" id="19128591"/>
<gene>
    <name evidence="8" type="ORF">COCMIDRAFT_9514</name>
</gene>
<dbReference type="OrthoDB" id="3936150at2759"/>
<organism evidence="8 9">
    <name type="scientific">Bipolaris oryzae ATCC 44560</name>
    <dbReference type="NCBI Taxonomy" id="930090"/>
    <lineage>
        <taxon>Eukaryota</taxon>
        <taxon>Fungi</taxon>
        <taxon>Dikarya</taxon>
        <taxon>Ascomycota</taxon>
        <taxon>Pezizomycotina</taxon>
        <taxon>Dothideomycetes</taxon>
        <taxon>Pleosporomycetidae</taxon>
        <taxon>Pleosporales</taxon>
        <taxon>Pleosporineae</taxon>
        <taxon>Pleosporaceae</taxon>
        <taxon>Bipolaris</taxon>
    </lineage>
</organism>
<sequence>MMDTKSVSNLPHPEVEVAGLDWDDVSNVDNPQNWPTWKKILHSAIPAVYGLALTMGTSTYVAGVLLVMKQFDISRTVALLPIVVYTIGFSLGPLVAAPISEIYGRLIVYRFCLPMLMVFNIIAAASNNLTVLIVFRFLAGFGGSGVLAVGAGTVADIWSQRQAGLVALTYILAPFLGPTLGPLIGAYIIDQYDNDWKWSIWVIPILCAPIAASLLFMQETSKSRIIYLKSSKTVQATQEVPITQRIGLAMLRPLHMILLEPLAFFLSLYTGFNFAMIFSFFGSYSYVYSRVYGFNLKEIGLTYIGLIVGYLLALVTVGYFDRKKYQPESQKTNGRVAPEHRLYAAMFGSFLLPVGLFWFAWTPRESVHWIVPVLAGVPFGWGTLAVFLASVTYLMDTYQATNGASAIAANGFLRFILGAIFPLFTIQMYENLGIHWAGSIFAFISLALIPVPWVFFWKGKDLRKRSSYETCSY</sequence>
<dbReference type="CDD" id="cd17323">
    <property type="entry name" value="MFS_Tpo1_MDR_like"/>
    <property type="match status" value="1"/>
</dbReference>
<evidence type="ECO:0000313" key="9">
    <source>
        <dbReference type="Proteomes" id="UP000054032"/>
    </source>
</evidence>
<evidence type="ECO:0000256" key="4">
    <source>
        <dbReference type="ARBA" id="ARBA00022989"/>
    </source>
</evidence>
<feature type="domain" description="Major facilitator superfamily (MFS) profile" evidence="7">
    <location>
        <begin position="42"/>
        <end position="462"/>
    </location>
</feature>
<dbReference type="PANTHER" id="PTHR23502">
    <property type="entry name" value="MAJOR FACILITATOR SUPERFAMILY"/>
    <property type="match status" value="1"/>
</dbReference>
<feature type="transmembrane region" description="Helical" evidence="6">
    <location>
        <begin position="301"/>
        <end position="321"/>
    </location>
</feature>
<evidence type="ECO:0000256" key="6">
    <source>
        <dbReference type="SAM" id="Phobius"/>
    </source>
</evidence>
<dbReference type="GO" id="GO:0015606">
    <property type="term" value="F:spermidine transmembrane transporter activity"/>
    <property type="evidence" value="ECO:0007669"/>
    <property type="project" value="TreeGrafter"/>
</dbReference>
<name>W6YYK1_COCMI</name>
<feature type="transmembrane region" description="Helical" evidence="6">
    <location>
        <begin position="200"/>
        <end position="217"/>
    </location>
</feature>
<dbReference type="HOGENOM" id="CLU_008455_11_3_1"/>
<evidence type="ECO:0000256" key="1">
    <source>
        <dbReference type="ARBA" id="ARBA00004141"/>
    </source>
</evidence>
<proteinExistence type="inferred from homology"/>
<feature type="transmembrane region" description="Helical" evidence="6">
    <location>
        <begin position="407"/>
        <end position="428"/>
    </location>
</feature>
<dbReference type="AlphaFoldDB" id="W6YYK1"/>
<dbReference type="GO" id="GO:0005886">
    <property type="term" value="C:plasma membrane"/>
    <property type="evidence" value="ECO:0007669"/>
    <property type="project" value="TreeGrafter"/>
</dbReference>
<evidence type="ECO:0000256" key="3">
    <source>
        <dbReference type="ARBA" id="ARBA00022692"/>
    </source>
</evidence>
<keyword evidence="9" id="KW-1185">Reference proteome</keyword>
<feature type="transmembrane region" description="Helical" evidence="6">
    <location>
        <begin position="73"/>
        <end position="95"/>
    </location>
</feature>
<keyword evidence="5 6" id="KW-0472">Membrane</keyword>
<evidence type="ECO:0000256" key="5">
    <source>
        <dbReference type="ARBA" id="ARBA00023136"/>
    </source>
</evidence>
<feature type="transmembrane region" description="Helical" evidence="6">
    <location>
        <begin position="107"/>
        <end position="125"/>
    </location>
</feature>
<keyword evidence="3 6" id="KW-0812">Transmembrane</keyword>
<dbReference type="PANTHER" id="PTHR23502:SF182">
    <property type="entry name" value="POLYAMINE TRANSPORTER, PUTATIVE-RELATED"/>
    <property type="match status" value="1"/>
</dbReference>
<dbReference type="InterPro" id="IPR011701">
    <property type="entry name" value="MFS"/>
</dbReference>
<protein>
    <recommendedName>
        <fullName evidence="7">Major facilitator superfamily (MFS) profile domain-containing protein</fullName>
    </recommendedName>
</protein>
<comment type="subcellular location">
    <subcellularLocation>
        <location evidence="1">Membrane</location>
        <topology evidence="1">Multi-pass membrane protein</topology>
    </subcellularLocation>
</comment>
<dbReference type="SUPFAM" id="SSF103473">
    <property type="entry name" value="MFS general substrate transporter"/>
    <property type="match status" value="1"/>
</dbReference>
<reference evidence="8 9" key="1">
    <citation type="journal article" date="2013" name="PLoS Genet.">
        <title>Comparative genome structure, secondary metabolite, and effector coding capacity across Cochliobolus pathogens.</title>
        <authorList>
            <person name="Condon B.J."/>
            <person name="Leng Y."/>
            <person name="Wu D."/>
            <person name="Bushley K.E."/>
            <person name="Ohm R.A."/>
            <person name="Otillar R."/>
            <person name="Martin J."/>
            <person name="Schackwitz W."/>
            <person name="Grimwood J."/>
            <person name="MohdZainudin N."/>
            <person name="Xue C."/>
            <person name="Wang R."/>
            <person name="Manning V.A."/>
            <person name="Dhillon B."/>
            <person name="Tu Z.J."/>
            <person name="Steffenson B.J."/>
            <person name="Salamov A."/>
            <person name="Sun H."/>
            <person name="Lowry S."/>
            <person name="LaButti K."/>
            <person name="Han J."/>
            <person name="Copeland A."/>
            <person name="Lindquist E."/>
            <person name="Barry K."/>
            <person name="Schmutz J."/>
            <person name="Baker S.E."/>
            <person name="Ciuffetti L.M."/>
            <person name="Grigoriev I.V."/>
            <person name="Zhong S."/>
            <person name="Turgeon B.G."/>
        </authorList>
    </citation>
    <scope>NUCLEOTIDE SEQUENCE [LARGE SCALE GENOMIC DNA]</scope>
    <source>
        <strain evidence="8 9">ATCC 44560</strain>
    </source>
</reference>
<feature type="transmembrane region" description="Helical" evidence="6">
    <location>
        <begin position="342"/>
        <end position="361"/>
    </location>
</feature>
<feature type="transmembrane region" description="Helical" evidence="6">
    <location>
        <begin position="167"/>
        <end position="188"/>
    </location>
</feature>
<evidence type="ECO:0000256" key="2">
    <source>
        <dbReference type="ARBA" id="ARBA00008335"/>
    </source>
</evidence>
<dbReference type="Gene3D" id="1.20.1250.20">
    <property type="entry name" value="MFS general substrate transporter like domains"/>
    <property type="match status" value="1"/>
</dbReference>
<dbReference type="InterPro" id="IPR036259">
    <property type="entry name" value="MFS_trans_sf"/>
</dbReference>
<accession>W6YYK1</accession>
<comment type="similarity">
    <text evidence="2">Belongs to the major facilitator superfamily.</text>
</comment>
<dbReference type="KEGG" id="bor:COCMIDRAFT_9514"/>
<evidence type="ECO:0000259" key="7">
    <source>
        <dbReference type="PROSITE" id="PS50850"/>
    </source>
</evidence>
<dbReference type="eggNOG" id="KOG0255">
    <property type="taxonomic scope" value="Eukaryota"/>
</dbReference>